<feature type="transmembrane region" description="Helical" evidence="8">
    <location>
        <begin position="17"/>
        <end position="36"/>
    </location>
</feature>
<evidence type="ECO:0000256" key="8">
    <source>
        <dbReference type="SAM" id="Phobius"/>
    </source>
</evidence>
<accession>A0A1S1VB19</accession>
<dbReference type="RefSeq" id="WP_071061934.1">
    <property type="nucleotide sequence ID" value="NZ_MKIE01000002.1"/>
</dbReference>
<keyword evidence="7" id="KW-0131">Cell cycle</keyword>
<reference evidence="10 11" key="1">
    <citation type="submission" date="2016-09" db="EMBL/GenBank/DDBJ databases">
        <title>Genome sequence of Eubacterium angustum.</title>
        <authorList>
            <person name="Poehlein A."/>
            <person name="Daniel R."/>
        </authorList>
    </citation>
    <scope>NUCLEOTIDE SEQUENCE [LARGE SCALE GENOMIC DNA]</scope>
    <source>
        <strain evidence="10 11">DSM 1989</strain>
    </source>
</reference>
<comment type="subcellular location">
    <subcellularLocation>
        <location evidence="1">Membrane</location>
    </subcellularLocation>
</comment>
<dbReference type="InterPro" id="IPR050487">
    <property type="entry name" value="FtsQ_DivIB"/>
</dbReference>
<evidence type="ECO:0000256" key="7">
    <source>
        <dbReference type="ARBA" id="ARBA00023306"/>
    </source>
</evidence>
<evidence type="ECO:0000256" key="3">
    <source>
        <dbReference type="ARBA" id="ARBA00022618"/>
    </source>
</evidence>
<dbReference type="GO" id="GO:0051301">
    <property type="term" value="P:cell division"/>
    <property type="evidence" value="ECO:0007669"/>
    <property type="project" value="UniProtKB-KW"/>
</dbReference>
<keyword evidence="2" id="KW-1003">Cell membrane</keyword>
<protein>
    <submittedName>
        <fullName evidence="10">Cell division protein FtsQ</fullName>
    </submittedName>
</protein>
<dbReference type="GO" id="GO:0005886">
    <property type="term" value="C:plasma membrane"/>
    <property type="evidence" value="ECO:0007669"/>
    <property type="project" value="TreeGrafter"/>
</dbReference>
<dbReference type="PROSITE" id="PS51779">
    <property type="entry name" value="POTRA"/>
    <property type="match status" value="1"/>
</dbReference>
<dbReference type="InterPro" id="IPR013685">
    <property type="entry name" value="POTRA_FtsQ_type"/>
</dbReference>
<dbReference type="Proteomes" id="UP000180254">
    <property type="component" value="Unassembled WGS sequence"/>
</dbReference>
<keyword evidence="4 8" id="KW-0812">Transmembrane</keyword>
<sequence>MKKISNVNGTKKNWGKYVAIALALLVSLGIIGYFLVEKTSFFSIKTVDVSGNEKLKKDRVLLYSGIAIGDSIMELDEEEIVLNLKSEPYIESVKIEKKYPDRIVLEIVEKKDVLVVDGDKKIYLDGEGTVLSVSDSLKSYYVPVVEGLKLKKPVVSSIVEYSNNIEKEEFKDFLAGVGKLGLFSEISIVKINEKNELEIHFGSKKVALLGEFKDIEYKLNYLEEITKDLNKKGKVFEKIDFTRGNRVIVEEKLVKEGD</sequence>
<name>A0A1S1VB19_9FIRM</name>
<keyword evidence="3 10" id="KW-0132">Cell division</keyword>
<evidence type="ECO:0000259" key="9">
    <source>
        <dbReference type="PROSITE" id="PS51779"/>
    </source>
</evidence>
<dbReference type="PANTHER" id="PTHR37820:SF1">
    <property type="entry name" value="CELL DIVISION PROTEIN FTSQ"/>
    <property type="match status" value="1"/>
</dbReference>
<keyword evidence="11" id="KW-1185">Reference proteome</keyword>
<evidence type="ECO:0000313" key="11">
    <source>
        <dbReference type="Proteomes" id="UP000180254"/>
    </source>
</evidence>
<evidence type="ECO:0000256" key="2">
    <source>
        <dbReference type="ARBA" id="ARBA00022475"/>
    </source>
</evidence>
<dbReference type="PANTHER" id="PTHR37820">
    <property type="entry name" value="CELL DIVISION PROTEIN DIVIB"/>
    <property type="match status" value="1"/>
</dbReference>
<evidence type="ECO:0000256" key="6">
    <source>
        <dbReference type="ARBA" id="ARBA00023136"/>
    </source>
</evidence>
<evidence type="ECO:0000256" key="5">
    <source>
        <dbReference type="ARBA" id="ARBA00022989"/>
    </source>
</evidence>
<evidence type="ECO:0000256" key="4">
    <source>
        <dbReference type="ARBA" id="ARBA00022692"/>
    </source>
</evidence>
<dbReference type="InterPro" id="IPR034746">
    <property type="entry name" value="POTRA"/>
</dbReference>
<organism evidence="10 11">
    <name type="scientific">Andreesenia angusta</name>
    <dbReference type="NCBI Taxonomy" id="39480"/>
    <lineage>
        <taxon>Bacteria</taxon>
        <taxon>Bacillati</taxon>
        <taxon>Bacillota</taxon>
        <taxon>Tissierellia</taxon>
        <taxon>Tissierellales</taxon>
        <taxon>Gottschalkiaceae</taxon>
        <taxon>Andreesenia</taxon>
    </lineage>
</organism>
<proteinExistence type="predicted"/>
<dbReference type="EMBL" id="MKIE01000002">
    <property type="protein sequence ID" value="OHW63029.1"/>
    <property type="molecule type" value="Genomic_DNA"/>
</dbReference>
<comment type="caution">
    <text evidence="10">The sequence shown here is derived from an EMBL/GenBank/DDBJ whole genome shotgun (WGS) entry which is preliminary data.</text>
</comment>
<dbReference type="AlphaFoldDB" id="A0A1S1VB19"/>
<dbReference type="Gene3D" id="3.10.20.310">
    <property type="entry name" value="membrane protein fhac"/>
    <property type="match status" value="1"/>
</dbReference>
<gene>
    <name evidence="10" type="primary">ftsQ</name>
    <name evidence="10" type="ORF">EUAN_08130</name>
</gene>
<evidence type="ECO:0000313" key="10">
    <source>
        <dbReference type="EMBL" id="OHW63029.1"/>
    </source>
</evidence>
<dbReference type="Pfam" id="PF08478">
    <property type="entry name" value="POTRA_1"/>
    <property type="match status" value="1"/>
</dbReference>
<feature type="domain" description="POTRA" evidence="9">
    <location>
        <begin position="42"/>
        <end position="110"/>
    </location>
</feature>
<dbReference type="OrthoDB" id="1953902at2"/>
<keyword evidence="5 8" id="KW-1133">Transmembrane helix</keyword>
<keyword evidence="6 8" id="KW-0472">Membrane</keyword>
<dbReference type="STRING" id="39480.EUAN_08130"/>
<evidence type="ECO:0000256" key="1">
    <source>
        <dbReference type="ARBA" id="ARBA00004370"/>
    </source>
</evidence>